<feature type="transmembrane region" description="Helical" evidence="6">
    <location>
        <begin position="438"/>
        <end position="464"/>
    </location>
</feature>
<reference evidence="8 9" key="1">
    <citation type="submission" date="2016-05" db="EMBL/GenBank/DDBJ databases">
        <title>Paenibacillus oryzae. sp. nov., isolated from the rice root.</title>
        <authorList>
            <person name="Zhang J."/>
            <person name="Zhang X."/>
        </authorList>
    </citation>
    <scope>NUCLEOTIDE SEQUENCE [LARGE SCALE GENOMIC DNA]</scope>
    <source>
        <strain evidence="8 9">1DrF-4</strain>
    </source>
</reference>
<evidence type="ECO:0000313" key="8">
    <source>
        <dbReference type="EMBL" id="OBR65103.1"/>
    </source>
</evidence>
<keyword evidence="9" id="KW-1185">Reference proteome</keyword>
<feature type="transmembrane region" description="Helical" evidence="6">
    <location>
        <begin position="662"/>
        <end position="689"/>
    </location>
</feature>
<evidence type="ECO:0000256" key="1">
    <source>
        <dbReference type="ARBA" id="ARBA00004651"/>
    </source>
</evidence>
<dbReference type="InterPro" id="IPR003838">
    <property type="entry name" value="ABC3_permease_C"/>
</dbReference>
<dbReference type="STRING" id="1844972.A7K91_05980"/>
<dbReference type="Proteomes" id="UP000092024">
    <property type="component" value="Unassembled WGS sequence"/>
</dbReference>
<comment type="subcellular location">
    <subcellularLocation>
        <location evidence="1">Cell membrane</location>
        <topology evidence="1">Multi-pass membrane protein</topology>
    </subcellularLocation>
</comment>
<evidence type="ECO:0000256" key="6">
    <source>
        <dbReference type="SAM" id="Phobius"/>
    </source>
</evidence>
<name>A0A1A5YHS9_9BACL</name>
<evidence type="ECO:0000256" key="2">
    <source>
        <dbReference type="ARBA" id="ARBA00022475"/>
    </source>
</evidence>
<sequence>MNALATLILGELRRKKMQSLLMALLLLLSTWLSATSIILMNQSQNRFQQLFDSSNAPHEMVILDSGKHNPDEIHSWWQSRSEAEPSSLLPYRTLNKVSLGDKTISNLYVYMINTPDKEQKVDKLQFVQGEQQGVPQPGTVWVPSSLAYGSGIEIGDALTFGSGDDVFQLKVSAVVIDIPFGAPFSTTARIWMNPQDYKEQSGSALTGNERYMFGIRYQDYSQSTALWNELAAKLGKPYLESKISYEEIVSFYLVMNKLIGFIMMVLGIIMLMIALVTIGFTISDAILAQYRKIGILKAIGMTSSGTILIFVLQYTFLALLGVAPGVVLSGATSRLIADLTLSNLKTENTGLGLEDMIVLGVVGIVILLLAAGFSYVFARKTAAIMPAQAIRYGMSEKNSSRKGKVTNTSGGTWPRFDRYPFFAAIGLRHLKQNVKGSTLIAIITVTASAAITLGFVLVTSLLAIHQSAGKWGYDNSDISVSIVNDASFSREIFNQTLQNDERIASFGWMSGATGVYVSGEPGSLSVSILDGSYEGLGFETLEGRNPVNRNEIAIGIKVAENRGLHIGDRMELYIGGKKVSLLVSGIYQAISNRSMSARITSDVPLDEVNTGITDASAFIQLKDGVSADLVARELQDQYQTELTVETQKSLLDSVFKEAVDNLLLPMFFVGFLFLGVSAIIVYSICRIGIRTMLKTYGIYKTIGMTSRSIRLSISCGIALLSAAGAVIGAITGIWLLTSLLEFMMRDYGMAELPLVLQWPGIIVAASLSIVPAFAGSWISSRILEFLSPRELVIE</sequence>
<evidence type="ECO:0000256" key="5">
    <source>
        <dbReference type="ARBA" id="ARBA00023136"/>
    </source>
</evidence>
<dbReference type="OrthoDB" id="2024371at2"/>
<comment type="caution">
    <text evidence="8">The sequence shown here is derived from an EMBL/GenBank/DDBJ whole genome shotgun (WGS) entry which is preliminary data.</text>
</comment>
<feature type="transmembrane region" description="Helical" evidence="6">
    <location>
        <begin position="756"/>
        <end position="779"/>
    </location>
</feature>
<keyword evidence="5 6" id="KW-0472">Membrane</keyword>
<keyword evidence="4 6" id="KW-1133">Transmembrane helix</keyword>
<feature type="transmembrane region" description="Helical" evidence="6">
    <location>
        <begin position="709"/>
        <end position="736"/>
    </location>
</feature>
<dbReference type="AlphaFoldDB" id="A0A1A5YHS9"/>
<feature type="transmembrane region" description="Helical" evidence="6">
    <location>
        <begin position="356"/>
        <end position="378"/>
    </location>
</feature>
<protein>
    <recommendedName>
        <fullName evidence="7">ABC3 transporter permease C-terminal domain-containing protein</fullName>
    </recommendedName>
</protein>
<feature type="transmembrane region" description="Helical" evidence="6">
    <location>
        <begin position="258"/>
        <end position="287"/>
    </location>
</feature>
<dbReference type="RefSeq" id="WP_068684446.1">
    <property type="nucleotide sequence ID" value="NZ_LYPA01000064.1"/>
</dbReference>
<dbReference type="PANTHER" id="PTHR30287">
    <property type="entry name" value="MEMBRANE COMPONENT OF PREDICTED ABC SUPERFAMILY METABOLITE UPTAKE TRANSPORTER"/>
    <property type="match status" value="1"/>
</dbReference>
<evidence type="ECO:0000313" key="9">
    <source>
        <dbReference type="Proteomes" id="UP000092024"/>
    </source>
</evidence>
<evidence type="ECO:0000256" key="3">
    <source>
        <dbReference type="ARBA" id="ARBA00022692"/>
    </source>
</evidence>
<keyword evidence="3 6" id="KW-0812">Transmembrane</keyword>
<feature type="domain" description="ABC3 transporter permease C-terminal" evidence="7">
    <location>
        <begin position="668"/>
        <end position="782"/>
    </location>
</feature>
<dbReference type="GO" id="GO:0005886">
    <property type="term" value="C:plasma membrane"/>
    <property type="evidence" value="ECO:0007669"/>
    <property type="project" value="UniProtKB-SubCell"/>
</dbReference>
<dbReference type="EMBL" id="LYPA01000064">
    <property type="protein sequence ID" value="OBR65103.1"/>
    <property type="molecule type" value="Genomic_DNA"/>
</dbReference>
<dbReference type="InterPro" id="IPR038766">
    <property type="entry name" value="Membrane_comp_ABC_pdt"/>
</dbReference>
<dbReference type="Pfam" id="PF02687">
    <property type="entry name" value="FtsX"/>
    <property type="match status" value="2"/>
</dbReference>
<organism evidence="8 9">
    <name type="scientific">Paenibacillus oryzae</name>
    <dbReference type="NCBI Taxonomy" id="1844972"/>
    <lineage>
        <taxon>Bacteria</taxon>
        <taxon>Bacillati</taxon>
        <taxon>Bacillota</taxon>
        <taxon>Bacilli</taxon>
        <taxon>Bacillales</taxon>
        <taxon>Paenibacillaceae</taxon>
        <taxon>Paenibacillus</taxon>
    </lineage>
</organism>
<gene>
    <name evidence="8" type="ORF">A7K91_05980</name>
</gene>
<evidence type="ECO:0000259" key="7">
    <source>
        <dbReference type="Pfam" id="PF02687"/>
    </source>
</evidence>
<accession>A0A1A5YHS9</accession>
<feature type="domain" description="ABC3 transporter permease C-terminal" evidence="7">
    <location>
        <begin position="265"/>
        <end position="381"/>
    </location>
</feature>
<dbReference type="PANTHER" id="PTHR30287:SF2">
    <property type="entry name" value="BLL1001 PROTEIN"/>
    <property type="match status" value="1"/>
</dbReference>
<keyword evidence="2" id="KW-1003">Cell membrane</keyword>
<evidence type="ECO:0000256" key="4">
    <source>
        <dbReference type="ARBA" id="ARBA00022989"/>
    </source>
</evidence>
<proteinExistence type="predicted"/>